<name>A0A8S0R4J4_OLEEU</name>
<sequence length="68" mass="7232">MDPTKMEALLQRLSTERVPILAHDVIIKGNNKNKKSLIEFEVVDLLKKATTVQQLLCEGGGGGGGGGN</sequence>
<proteinExistence type="predicted"/>
<dbReference type="EMBL" id="CACTIH010002138">
    <property type="protein sequence ID" value="CAA2974005.1"/>
    <property type="molecule type" value="Genomic_DNA"/>
</dbReference>
<accession>A0A8S0R4J4</accession>
<comment type="caution">
    <text evidence="1">The sequence shown here is derived from an EMBL/GenBank/DDBJ whole genome shotgun (WGS) entry which is preliminary data.</text>
</comment>
<evidence type="ECO:0000313" key="1">
    <source>
        <dbReference type="EMBL" id="CAA2974005.1"/>
    </source>
</evidence>
<gene>
    <name evidence="1" type="ORF">OLEA9_A080783</name>
</gene>
<organism evidence="1 2">
    <name type="scientific">Olea europaea subsp. europaea</name>
    <dbReference type="NCBI Taxonomy" id="158383"/>
    <lineage>
        <taxon>Eukaryota</taxon>
        <taxon>Viridiplantae</taxon>
        <taxon>Streptophyta</taxon>
        <taxon>Embryophyta</taxon>
        <taxon>Tracheophyta</taxon>
        <taxon>Spermatophyta</taxon>
        <taxon>Magnoliopsida</taxon>
        <taxon>eudicotyledons</taxon>
        <taxon>Gunneridae</taxon>
        <taxon>Pentapetalae</taxon>
        <taxon>asterids</taxon>
        <taxon>lamiids</taxon>
        <taxon>Lamiales</taxon>
        <taxon>Oleaceae</taxon>
        <taxon>Oleeae</taxon>
        <taxon>Olea</taxon>
    </lineage>
</organism>
<evidence type="ECO:0000313" key="2">
    <source>
        <dbReference type="Proteomes" id="UP000594638"/>
    </source>
</evidence>
<dbReference type="AlphaFoldDB" id="A0A8S0R4J4"/>
<keyword evidence="2" id="KW-1185">Reference proteome</keyword>
<dbReference type="Proteomes" id="UP000594638">
    <property type="component" value="Unassembled WGS sequence"/>
</dbReference>
<protein>
    <submittedName>
        <fullName evidence="1">Uncharacterized protein</fullName>
    </submittedName>
</protein>
<dbReference type="Gramene" id="OE9A080783T1">
    <property type="protein sequence ID" value="OE9A080783C1"/>
    <property type="gene ID" value="OE9A080783"/>
</dbReference>
<reference evidence="1 2" key="1">
    <citation type="submission" date="2019-12" db="EMBL/GenBank/DDBJ databases">
        <authorList>
            <person name="Alioto T."/>
            <person name="Alioto T."/>
            <person name="Gomez Garrido J."/>
        </authorList>
    </citation>
    <scope>NUCLEOTIDE SEQUENCE [LARGE SCALE GENOMIC DNA]</scope>
</reference>
<dbReference type="OrthoDB" id="1713341at2759"/>